<protein>
    <recommendedName>
        <fullName evidence="12">Glycosyltransferase family 92 protein</fullName>
    </recommendedName>
</protein>
<keyword evidence="6 9" id="KW-1133">Transmembrane helix</keyword>
<feature type="transmembrane region" description="Helical" evidence="9">
    <location>
        <begin position="300"/>
        <end position="320"/>
    </location>
</feature>
<keyword evidence="4" id="KW-0808">Transferase</keyword>
<dbReference type="KEGG" id="fcy:FRACYDRAFT_254953"/>
<feature type="region of interest" description="Disordered" evidence="8">
    <location>
        <begin position="83"/>
        <end position="104"/>
    </location>
</feature>
<dbReference type="GO" id="GO:0016020">
    <property type="term" value="C:membrane"/>
    <property type="evidence" value="ECO:0007669"/>
    <property type="project" value="UniProtKB-SubCell"/>
</dbReference>
<evidence type="ECO:0000256" key="9">
    <source>
        <dbReference type="SAM" id="Phobius"/>
    </source>
</evidence>
<sequence length="803" mass="90909">MTLPPYHVSTITNDDDDTPNLTEDEKLEDMLATEMSLKAKIADHKANANSDTSAVKFADVLIEQQNNESYSQQEMYDRISEQRNVDRSNATNNAREAEKLEKAKRSKLNKHYDDADLIEHMDVQKATLAAETARAKASTTSSLFGYLGRNFASVLPSPFSAKAPVNDKSDTPRTSLEKHANHVYDDLVKPLEDEVTFGLDPLQALPDKTTPKFDFGVTEGTNFSHGSNQDGLKKPRNGNFKKGNSVKPANQNAPSPISYQTPPDYLAVSNPPVRPSADSHANHQNTDEGKPMTPIGSQQIILYALVALIFFYIVAMCLIAKHANKFDNISKSNNSSPPPLVGFQPYNNDKNRDKIVVKNDKNPSPKENRASHDRILTAYLEPIVDEKKWSRKPLPARDAKADDLIRTAFPRVNSCSRLIEQFPADDFPDADPFLPWIHDIFPTHDGKFIQIVAQNKRRCKTGKSSREKEIYQHLAPQVALFQHVSVKRIHQAGDKDSGSTSTRYRLASHDEADQDGMATRFICRFSNGEETLSVPGERSSQYAAEASCRLRFGPHTEWIAQFDIDEYLIPMGELTSLHPLLDKLDKEETKIISFGSWRAWPRKDFIEDPNLTRMTGSKDCGRKTDCFQLRVPENYTMLQAYNCDRQKPGAKSEKMPAEKQIYRPDYVLHHFIHYSTVTVMSDLNRQDVEKLGRKWNSRSPFPDPLSRFGHEAKEALMLHTKAVATKDTIYWEEACLANYTGSSFCRLGTPFPKDLTGVNISDGRNGLKFNCYVNHKIDDYWVKELENRLKDHVPEIAKRLELQ</sequence>
<keyword evidence="7 9" id="KW-0472">Membrane</keyword>
<dbReference type="InParanoid" id="A0A1E7EK63"/>
<evidence type="ECO:0008006" key="12">
    <source>
        <dbReference type="Google" id="ProtNLM"/>
    </source>
</evidence>
<reference evidence="10 11" key="1">
    <citation type="submission" date="2016-09" db="EMBL/GenBank/DDBJ databases">
        <title>Extensive genetic diversity and differential bi-allelic expression allows diatom success in the polar Southern Ocean.</title>
        <authorList>
            <consortium name="DOE Joint Genome Institute"/>
            <person name="Mock T."/>
            <person name="Otillar R.P."/>
            <person name="Strauss J."/>
            <person name="Dupont C."/>
            <person name="Frickenhaus S."/>
            <person name="Maumus F."/>
            <person name="Mcmullan M."/>
            <person name="Sanges R."/>
            <person name="Schmutz J."/>
            <person name="Toseland A."/>
            <person name="Valas R."/>
            <person name="Veluchamy A."/>
            <person name="Ward B.J."/>
            <person name="Allen A."/>
            <person name="Barry K."/>
            <person name="Falciatore A."/>
            <person name="Ferrante M."/>
            <person name="Fortunato A.E."/>
            <person name="Gloeckner G."/>
            <person name="Gruber A."/>
            <person name="Hipkin R."/>
            <person name="Janech M."/>
            <person name="Kroth P."/>
            <person name="Leese F."/>
            <person name="Lindquist E."/>
            <person name="Lyon B.R."/>
            <person name="Martin J."/>
            <person name="Mayer C."/>
            <person name="Parker M."/>
            <person name="Quesneville H."/>
            <person name="Raymond J."/>
            <person name="Uhlig C."/>
            <person name="Valentin K.U."/>
            <person name="Worden A.Z."/>
            <person name="Armbrust E.V."/>
            <person name="Bowler C."/>
            <person name="Green B."/>
            <person name="Moulton V."/>
            <person name="Van Oosterhout C."/>
            <person name="Grigoriev I."/>
        </authorList>
    </citation>
    <scope>NUCLEOTIDE SEQUENCE [LARGE SCALE GENOMIC DNA]</scope>
    <source>
        <strain evidence="10 11">CCMP1102</strain>
    </source>
</reference>
<keyword evidence="11" id="KW-1185">Reference proteome</keyword>
<evidence type="ECO:0000256" key="2">
    <source>
        <dbReference type="ARBA" id="ARBA00007647"/>
    </source>
</evidence>
<evidence type="ECO:0000256" key="5">
    <source>
        <dbReference type="ARBA" id="ARBA00022692"/>
    </source>
</evidence>
<evidence type="ECO:0000313" key="10">
    <source>
        <dbReference type="EMBL" id="OEU06319.1"/>
    </source>
</evidence>
<keyword evidence="5 9" id="KW-0812">Transmembrane</keyword>
<dbReference type="PANTHER" id="PTHR21461">
    <property type="entry name" value="GLYCOSYLTRANSFERASE FAMILY 92 PROTEIN"/>
    <property type="match status" value="1"/>
</dbReference>
<dbReference type="AlphaFoldDB" id="A0A1E7EK63"/>
<name>A0A1E7EK63_9STRA</name>
<keyword evidence="3" id="KW-0328">Glycosyltransferase</keyword>
<accession>A0A1E7EK63</accession>
<evidence type="ECO:0000256" key="8">
    <source>
        <dbReference type="SAM" id="MobiDB-lite"/>
    </source>
</evidence>
<dbReference type="Proteomes" id="UP000095751">
    <property type="component" value="Unassembled WGS sequence"/>
</dbReference>
<feature type="region of interest" description="Disordered" evidence="8">
    <location>
        <begin position="331"/>
        <end position="350"/>
    </location>
</feature>
<evidence type="ECO:0000256" key="3">
    <source>
        <dbReference type="ARBA" id="ARBA00022676"/>
    </source>
</evidence>
<evidence type="ECO:0000256" key="1">
    <source>
        <dbReference type="ARBA" id="ARBA00004167"/>
    </source>
</evidence>
<evidence type="ECO:0000256" key="6">
    <source>
        <dbReference type="ARBA" id="ARBA00022989"/>
    </source>
</evidence>
<dbReference type="OrthoDB" id="2526284at2759"/>
<dbReference type="InterPro" id="IPR008166">
    <property type="entry name" value="Glyco_transf_92"/>
</dbReference>
<gene>
    <name evidence="10" type="ORF">FRACYDRAFT_254953</name>
</gene>
<evidence type="ECO:0000256" key="7">
    <source>
        <dbReference type="ARBA" id="ARBA00023136"/>
    </source>
</evidence>
<dbReference type="PANTHER" id="PTHR21461:SF69">
    <property type="entry name" value="GLYCOSYLTRANSFERASE FAMILY 92 PROTEIN"/>
    <property type="match status" value="1"/>
</dbReference>
<feature type="region of interest" description="Disordered" evidence="8">
    <location>
        <begin position="1"/>
        <end position="21"/>
    </location>
</feature>
<proteinExistence type="inferred from homology"/>
<dbReference type="GO" id="GO:0016757">
    <property type="term" value="F:glycosyltransferase activity"/>
    <property type="evidence" value="ECO:0007669"/>
    <property type="project" value="UniProtKB-KW"/>
</dbReference>
<comment type="subcellular location">
    <subcellularLocation>
        <location evidence="1">Membrane</location>
        <topology evidence="1">Single-pass membrane protein</topology>
    </subcellularLocation>
</comment>
<evidence type="ECO:0000313" key="11">
    <source>
        <dbReference type="Proteomes" id="UP000095751"/>
    </source>
</evidence>
<feature type="compositionally biased region" description="Polar residues" evidence="8">
    <location>
        <begin position="247"/>
        <end position="261"/>
    </location>
</feature>
<evidence type="ECO:0000256" key="4">
    <source>
        <dbReference type="ARBA" id="ARBA00022679"/>
    </source>
</evidence>
<dbReference type="EMBL" id="KV784413">
    <property type="protein sequence ID" value="OEU06319.1"/>
    <property type="molecule type" value="Genomic_DNA"/>
</dbReference>
<dbReference type="Pfam" id="PF01697">
    <property type="entry name" value="Glyco_transf_92"/>
    <property type="match status" value="1"/>
</dbReference>
<organism evidence="10 11">
    <name type="scientific">Fragilariopsis cylindrus CCMP1102</name>
    <dbReference type="NCBI Taxonomy" id="635003"/>
    <lineage>
        <taxon>Eukaryota</taxon>
        <taxon>Sar</taxon>
        <taxon>Stramenopiles</taxon>
        <taxon>Ochrophyta</taxon>
        <taxon>Bacillariophyta</taxon>
        <taxon>Bacillariophyceae</taxon>
        <taxon>Bacillariophycidae</taxon>
        <taxon>Bacillariales</taxon>
        <taxon>Bacillariaceae</taxon>
        <taxon>Fragilariopsis</taxon>
    </lineage>
</organism>
<dbReference type="GO" id="GO:0005737">
    <property type="term" value="C:cytoplasm"/>
    <property type="evidence" value="ECO:0007669"/>
    <property type="project" value="TreeGrafter"/>
</dbReference>
<feature type="region of interest" description="Disordered" evidence="8">
    <location>
        <begin position="208"/>
        <end position="292"/>
    </location>
</feature>
<feature type="compositionally biased region" description="Polar residues" evidence="8">
    <location>
        <begin position="219"/>
        <end position="230"/>
    </location>
</feature>
<comment type="similarity">
    <text evidence="2">Belongs to the glycosyltransferase 92 family.</text>
</comment>